<organism evidence="1 2">
    <name type="scientific">Trichomalopsis sarcophagae</name>
    <dbReference type="NCBI Taxonomy" id="543379"/>
    <lineage>
        <taxon>Eukaryota</taxon>
        <taxon>Metazoa</taxon>
        <taxon>Ecdysozoa</taxon>
        <taxon>Arthropoda</taxon>
        <taxon>Hexapoda</taxon>
        <taxon>Insecta</taxon>
        <taxon>Pterygota</taxon>
        <taxon>Neoptera</taxon>
        <taxon>Endopterygota</taxon>
        <taxon>Hymenoptera</taxon>
        <taxon>Apocrita</taxon>
        <taxon>Proctotrupomorpha</taxon>
        <taxon>Chalcidoidea</taxon>
        <taxon>Pteromalidae</taxon>
        <taxon>Pteromalinae</taxon>
        <taxon>Trichomalopsis</taxon>
    </lineage>
</organism>
<dbReference type="Proteomes" id="UP000215335">
    <property type="component" value="Unassembled WGS sequence"/>
</dbReference>
<protein>
    <submittedName>
        <fullName evidence="1">Uncharacterized protein</fullName>
    </submittedName>
</protein>
<gene>
    <name evidence="1" type="ORF">TSAR_006417</name>
</gene>
<accession>A0A232FC09</accession>
<dbReference type="EMBL" id="NNAY01000441">
    <property type="protein sequence ID" value="OXU28366.1"/>
    <property type="molecule type" value="Genomic_DNA"/>
</dbReference>
<comment type="caution">
    <text evidence="1">The sequence shown here is derived from an EMBL/GenBank/DDBJ whole genome shotgun (WGS) entry which is preliminary data.</text>
</comment>
<name>A0A232FC09_9HYME</name>
<proteinExistence type="predicted"/>
<dbReference type="AlphaFoldDB" id="A0A232FC09"/>
<reference evidence="1 2" key="1">
    <citation type="journal article" date="2017" name="Curr. Biol.">
        <title>The Evolution of Venom by Co-option of Single-Copy Genes.</title>
        <authorList>
            <person name="Martinson E.O."/>
            <person name="Mrinalini"/>
            <person name="Kelkar Y.D."/>
            <person name="Chang C.H."/>
            <person name="Werren J.H."/>
        </authorList>
    </citation>
    <scope>NUCLEOTIDE SEQUENCE [LARGE SCALE GENOMIC DNA]</scope>
    <source>
        <strain evidence="1 2">Alberta</strain>
        <tissue evidence="1">Whole body</tissue>
    </source>
</reference>
<keyword evidence="2" id="KW-1185">Reference proteome</keyword>
<evidence type="ECO:0000313" key="1">
    <source>
        <dbReference type="EMBL" id="OXU28366.1"/>
    </source>
</evidence>
<evidence type="ECO:0000313" key="2">
    <source>
        <dbReference type="Proteomes" id="UP000215335"/>
    </source>
</evidence>
<sequence>MLITLVRDSVLQCFCHSCKAPLSLVVLIIVFSKLEKAMIEFSFERKVFVWFKGEPFDNRTLLFLHPSPPPPSPLHQGFILAIDY</sequence>